<evidence type="ECO:0000256" key="1">
    <source>
        <dbReference type="ARBA" id="ARBA00004586"/>
    </source>
</evidence>
<keyword evidence="3 7" id="KW-0812">Transmembrane</keyword>
<dbReference type="PANTHER" id="PTHR21723">
    <property type="entry name" value="RESISTANCE TO INHIBITORS OF CHOLINESTERASE PROTEIN 3 RIC3"/>
    <property type="match status" value="1"/>
</dbReference>
<dbReference type="GO" id="GO:0034394">
    <property type="term" value="P:protein localization to cell surface"/>
    <property type="evidence" value="ECO:0007669"/>
    <property type="project" value="TreeGrafter"/>
</dbReference>
<evidence type="ECO:0000256" key="2">
    <source>
        <dbReference type="ARBA" id="ARBA00008538"/>
    </source>
</evidence>
<protein>
    <recommendedName>
        <fullName evidence="8">Resistance to inhibitors of cholinesterase protein 3 N-terminal domain-containing protein</fullName>
    </recommendedName>
</protein>
<reference evidence="10" key="2">
    <citation type="journal article" date="2017" name="Sci. Adv.">
        <title>A tail of two voltages: Proteomic comparison of the three electric organs of the electric eel.</title>
        <authorList>
            <person name="Traeger L.L."/>
            <person name="Sabat G."/>
            <person name="Barrett-Wilt G.A."/>
            <person name="Wells G.B."/>
            <person name="Sussman M.R."/>
        </authorList>
    </citation>
    <scope>NUCLEOTIDE SEQUENCE [LARGE SCALE GENOMIC DNA]</scope>
</reference>
<dbReference type="GO" id="GO:0007271">
    <property type="term" value="P:synaptic transmission, cholinergic"/>
    <property type="evidence" value="ECO:0007669"/>
    <property type="project" value="TreeGrafter"/>
</dbReference>
<dbReference type="Ensembl" id="ENSEEET00000042128.2">
    <property type="protein sequence ID" value="ENSEEEP00000041646.1"/>
    <property type="gene ID" value="ENSEEEG00000019701.2"/>
</dbReference>
<keyword evidence="5 7" id="KW-1133">Transmembrane helix</keyword>
<reference evidence="9" key="4">
    <citation type="submission" date="2025-08" db="UniProtKB">
        <authorList>
            <consortium name="Ensembl"/>
        </authorList>
    </citation>
    <scope>IDENTIFICATION</scope>
</reference>
<evidence type="ECO:0000259" key="8">
    <source>
        <dbReference type="Pfam" id="PF15361"/>
    </source>
</evidence>
<evidence type="ECO:0000256" key="7">
    <source>
        <dbReference type="SAM" id="Phobius"/>
    </source>
</evidence>
<dbReference type="InterPro" id="IPR026160">
    <property type="entry name" value="Ric3"/>
</dbReference>
<evidence type="ECO:0000313" key="9">
    <source>
        <dbReference type="Ensembl" id="ENSEEEP00000041646.1"/>
    </source>
</evidence>
<dbReference type="GeneTree" id="ENSGT00980000199884"/>
<keyword evidence="4" id="KW-0256">Endoplasmic reticulum</keyword>
<name>A0A4W4GYX0_ELEEL</name>
<accession>A0A4W4GYX0</accession>
<dbReference type="Proteomes" id="UP000314983">
    <property type="component" value="Chromosome 1"/>
</dbReference>
<dbReference type="OMA" id="THSTEVM"/>
<dbReference type="GO" id="GO:0043005">
    <property type="term" value="C:neuron projection"/>
    <property type="evidence" value="ECO:0007669"/>
    <property type="project" value="TreeGrafter"/>
</dbReference>
<organism evidence="9 10">
    <name type="scientific">Electrophorus electricus</name>
    <name type="common">Electric eel</name>
    <name type="synonym">Gymnotus electricus</name>
    <dbReference type="NCBI Taxonomy" id="8005"/>
    <lineage>
        <taxon>Eukaryota</taxon>
        <taxon>Metazoa</taxon>
        <taxon>Chordata</taxon>
        <taxon>Craniata</taxon>
        <taxon>Vertebrata</taxon>
        <taxon>Euteleostomi</taxon>
        <taxon>Actinopterygii</taxon>
        <taxon>Neopterygii</taxon>
        <taxon>Teleostei</taxon>
        <taxon>Ostariophysi</taxon>
        <taxon>Gymnotiformes</taxon>
        <taxon>Gymnotoidei</taxon>
        <taxon>Gymnotidae</taxon>
        <taxon>Electrophorus</taxon>
    </lineage>
</organism>
<dbReference type="GO" id="GO:0045202">
    <property type="term" value="C:synapse"/>
    <property type="evidence" value="ECO:0007669"/>
    <property type="project" value="GOC"/>
</dbReference>
<dbReference type="PANTHER" id="PTHR21723:SF3">
    <property type="entry name" value="PROTEIN RIC-3"/>
    <property type="match status" value="1"/>
</dbReference>
<dbReference type="InterPro" id="IPR032763">
    <property type="entry name" value="RIC3_N"/>
</dbReference>
<evidence type="ECO:0000256" key="4">
    <source>
        <dbReference type="ARBA" id="ARBA00022824"/>
    </source>
</evidence>
<comment type="subcellular location">
    <subcellularLocation>
        <location evidence="1">Endoplasmic reticulum membrane</location>
    </subcellularLocation>
</comment>
<dbReference type="GO" id="GO:0005789">
    <property type="term" value="C:endoplasmic reticulum membrane"/>
    <property type="evidence" value="ECO:0007669"/>
    <property type="project" value="UniProtKB-SubCell"/>
</dbReference>
<comment type="similarity">
    <text evidence="2">Belongs to the ric-3 family.</text>
</comment>
<evidence type="ECO:0000313" key="10">
    <source>
        <dbReference type="Proteomes" id="UP000314983"/>
    </source>
</evidence>
<keyword evidence="6 7" id="KW-0472">Membrane</keyword>
<reference evidence="10" key="1">
    <citation type="journal article" date="2014" name="Science">
        <title>Nonhuman genetics. Genomic basis for the convergent evolution of electric organs.</title>
        <authorList>
            <person name="Gallant J.R."/>
            <person name="Traeger L.L."/>
            <person name="Volkening J.D."/>
            <person name="Moffett H."/>
            <person name="Chen P.H."/>
            <person name="Novina C.D."/>
            <person name="Phillips G.N.Jr."/>
            <person name="Anand R."/>
            <person name="Wells G.B."/>
            <person name="Pinch M."/>
            <person name="Guth R."/>
            <person name="Unguez G.A."/>
            <person name="Albert J.S."/>
            <person name="Zakon H.H."/>
            <person name="Samanta M.P."/>
            <person name="Sussman M.R."/>
        </authorList>
    </citation>
    <scope>NUCLEOTIDE SEQUENCE [LARGE SCALE GENOMIC DNA]</scope>
</reference>
<dbReference type="STRING" id="8005.ENSEEEP00000041646"/>
<proteinExistence type="inferred from homology"/>
<evidence type="ECO:0000256" key="3">
    <source>
        <dbReference type="ARBA" id="ARBA00022692"/>
    </source>
</evidence>
<evidence type="ECO:0000256" key="6">
    <source>
        <dbReference type="ARBA" id="ARBA00023136"/>
    </source>
</evidence>
<reference evidence="9" key="5">
    <citation type="submission" date="2025-09" db="UniProtKB">
        <authorList>
            <consortium name="Ensembl"/>
        </authorList>
    </citation>
    <scope>IDENTIFICATION</scope>
</reference>
<feature type="transmembrane region" description="Helical" evidence="7">
    <location>
        <begin position="76"/>
        <end position="97"/>
    </location>
</feature>
<dbReference type="Pfam" id="PF15361">
    <property type="entry name" value="RIC3"/>
    <property type="match status" value="1"/>
</dbReference>
<dbReference type="AlphaFoldDB" id="A0A4W4GYX0"/>
<keyword evidence="10" id="KW-1185">Reference proteome</keyword>
<evidence type="ECO:0000256" key="5">
    <source>
        <dbReference type="ARBA" id="ARBA00022989"/>
    </source>
</evidence>
<dbReference type="GO" id="GO:0043025">
    <property type="term" value="C:neuronal cell body"/>
    <property type="evidence" value="ECO:0007669"/>
    <property type="project" value="TreeGrafter"/>
</dbReference>
<sequence length="102" mass="11402">MSVSTFQKITFLSCLVLCVSLFLPKILFSTGKKDIVQSKVKGKTAVKHVKPTFHHVNTPYNPELVSKVTGSGKPPLLGQVIPVYGFGIFLYIIYIFFKVRIL</sequence>
<reference evidence="9" key="3">
    <citation type="submission" date="2020-05" db="EMBL/GenBank/DDBJ databases">
        <title>Electrophorus electricus (electric eel) genome, fEleEle1, primary haplotype.</title>
        <authorList>
            <person name="Myers G."/>
            <person name="Meyer A."/>
            <person name="Fedrigo O."/>
            <person name="Formenti G."/>
            <person name="Rhie A."/>
            <person name="Tracey A."/>
            <person name="Sims Y."/>
            <person name="Jarvis E.D."/>
        </authorList>
    </citation>
    <scope>NUCLEOTIDE SEQUENCE [LARGE SCALE GENOMIC DNA]</scope>
</reference>
<feature type="domain" description="Resistance to inhibitors of cholinesterase protein 3 N-terminal" evidence="8">
    <location>
        <begin position="15"/>
        <end position="100"/>
    </location>
</feature>